<feature type="domain" description="NAD-dependent epimerase/dehydratase" evidence="1">
    <location>
        <begin position="2"/>
        <end position="172"/>
    </location>
</feature>
<dbReference type="InterPro" id="IPR051783">
    <property type="entry name" value="NAD(P)-dependent_oxidoreduct"/>
</dbReference>
<organism evidence="2 3">
    <name type="scientific">Subtercola lobariae</name>
    <dbReference type="NCBI Taxonomy" id="1588641"/>
    <lineage>
        <taxon>Bacteria</taxon>
        <taxon>Bacillati</taxon>
        <taxon>Actinomycetota</taxon>
        <taxon>Actinomycetes</taxon>
        <taxon>Micrococcales</taxon>
        <taxon>Microbacteriaceae</taxon>
        <taxon>Subtercola</taxon>
    </lineage>
</organism>
<evidence type="ECO:0000313" key="2">
    <source>
        <dbReference type="EMBL" id="GGF11993.1"/>
    </source>
</evidence>
<dbReference type="EMBL" id="BMGP01000001">
    <property type="protein sequence ID" value="GGF11993.1"/>
    <property type="molecule type" value="Genomic_DNA"/>
</dbReference>
<dbReference type="GO" id="GO:0004029">
    <property type="term" value="F:aldehyde dehydrogenase (NAD+) activity"/>
    <property type="evidence" value="ECO:0007669"/>
    <property type="project" value="TreeGrafter"/>
</dbReference>
<accession>A0A917EU11</accession>
<name>A0A917EU11_9MICO</name>
<dbReference type="PANTHER" id="PTHR48079:SF6">
    <property type="entry name" value="NAD(P)-BINDING DOMAIN-CONTAINING PROTEIN-RELATED"/>
    <property type="match status" value="1"/>
</dbReference>
<dbReference type="SUPFAM" id="SSF51735">
    <property type="entry name" value="NAD(P)-binding Rossmann-fold domains"/>
    <property type="match status" value="1"/>
</dbReference>
<dbReference type="InterPro" id="IPR001509">
    <property type="entry name" value="Epimerase_deHydtase"/>
</dbReference>
<reference evidence="2 3" key="1">
    <citation type="journal article" date="2014" name="Int. J. Syst. Evol. Microbiol.">
        <title>Complete genome sequence of Corynebacterium casei LMG S-19264T (=DSM 44701T), isolated from a smear-ripened cheese.</title>
        <authorList>
            <consortium name="US DOE Joint Genome Institute (JGI-PGF)"/>
            <person name="Walter F."/>
            <person name="Albersmeier A."/>
            <person name="Kalinowski J."/>
            <person name="Ruckert C."/>
        </authorList>
    </citation>
    <scope>NUCLEOTIDE SEQUENCE [LARGE SCALE GENOMIC DNA]</scope>
    <source>
        <strain evidence="2 3">CGMCC 1.12976</strain>
    </source>
</reference>
<comment type="caution">
    <text evidence="2">The sequence shown here is derived from an EMBL/GenBank/DDBJ whole genome shotgun (WGS) entry which is preliminary data.</text>
</comment>
<dbReference type="AlphaFoldDB" id="A0A917EU11"/>
<proteinExistence type="predicted"/>
<dbReference type="Proteomes" id="UP000598775">
    <property type="component" value="Unassembled WGS sequence"/>
</dbReference>
<dbReference type="GO" id="GO:0005737">
    <property type="term" value="C:cytoplasm"/>
    <property type="evidence" value="ECO:0007669"/>
    <property type="project" value="TreeGrafter"/>
</dbReference>
<dbReference type="InterPro" id="IPR036291">
    <property type="entry name" value="NAD(P)-bd_dom_sf"/>
</dbReference>
<gene>
    <name evidence="2" type="ORF">GCM10011399_02360</name>
</gene>
<dbReference type="Pfam" id="PF01370">
    <property type="entry name" value="Epimerase"/>
    <property type="match status" value="1"/>
</dbReference>
<protein>
    <submittedName>
        <fullName evidence="2">3-beta hydroxysteroid dehydrogenase</fullName>
    </submittedName>
</protein>
<evidence type="ECO:0000313" key="3">
    <source>
        <dbReference type="Proteomes" id="UP000598775"/>
    </source>
</evidence>
<evidence type="ECO:0000259" key="1">
    <source>
        <dbReference type="Pfam" id="PF01370"/>
    </source>
</evidence>
<dbReference type="PANTHER" id="PTHR48079">
    <property type="entry name" value="PROTEIN YEEZ"/>
    <property type="match status" value="1"/>
</dbReference>
<dbReference type="Gene3D" id="3.40.50.720">
    <property type="entry name" value="NAD(P)-binding Rossmann-like Domain"/>
    <property type="match status" value="1"/>
</dbReference>
<sequence>MLRGDLDDSELLRTATANTDAVIHLAYRHDLGQIGGAETDAKAITAFIETAAGTGKRVVITGATISVPDRAATEKDELVPAGPIAARIANLRNALAAARSGVQVSLVMIPRTVHGNGERHGFIPQLVARARATGISAYVGEGMNRWPAVHIADAATLYRLAVENAPTGSVLNAVGEEGVRVREIAEAIGRQLGIPAEPRPATEFGMPLGALLAGDMPASSALTRQLLGWNPTHPGLLDDIELGHYFE</sequence>
<keyword evidence="3" id="KW-1185">Reference proteome</keyword>